<comment type="catalytic activity">
    <reaction evidence="9">
        <text>sn-glycerol 3-phosphate + NADP(+) = dihydroxyacetone phosphate + NADPH + H(+)</text>
        <dbReference type="Rhea" id="RHEA:11096"/>
        <dbReference type="ChEBI" id="CHEBI:15378"/>
        <dbReference type="ChEBI" id="CHEBI:57597"/>
        <dbReference type="ChEBI" id="CHEBI:57642"/>
        <dbReference type="ChEBI" id="CHEBI:57783"/>
        <dbReference type="ChEBI" id="CHEBI:58349"/>
        <dbReference type="EC" id="1.1.1.94"/>
    </reaction>
    <physiologicalReaction direction="right-to-left" evidence="9">
        <dbReference type="Rhea" id="RHEA:11098"/>
    </physiologicalReaction>
</comment>
<keyword evidence="6 13" id="KW-0443">Lipid metabolism</keyword>
<evidence type="ECO:0000259" key="20">
    <source>
        <dbReference type="Pfam" id="PF07479"/>
    </source>
</evidence>
<evidence type="ECO:0000313" key="22">
    <source>
        <dbReference type="Proteomes" id="UP000540568"/>
    </source>
</evidence>
<evidence type="ECO:0000256" key="3">
    <source>
        <dbReference type="ARBA" id="ARBA00022857"/>
    </source>
</evidence>
<sequence>MSTNESQSAANETQRMTETQHMTQQPRVAVLGAGSMGTTFAMVLADAGCDVTLWGRDAAVLDAVETTHRNEKYLPGVQLPPMHGTTDPAVALRGASIVVVSVPSQVARATLESMKDLVHELAAPDAVVVSLMKGVELGTDKRMSQVMAEVLDLPDERVAVVSGPNLAPEIAARQPTATVVASRSEATAQRVAAACSTGYFRPYTNTDLVGVELCGAVKNIIALAAGMAQGQGLGWNTLATLITRGLVEITRLGLALGADAATFSGLAGMGDLMATCASPLSRNHRLGKHVGEGLTLAEAIKATGGTAEGVKSSESVLELARAHDVEMPITAGVVEVLAGTLPLSDLAATLLARPQKSEVAG</sequence>
<evidence type="ECO:0000256" key="15">
    <source>
        <dbReference type="PIRSR" id="PIRSR000114-2"/>
    </source>
</evidence>
<feature type="active site" description="Proton acceptor" evidence="13 14">
    <location>
        <position position="218"/>
    </location>
</feature>
<dbReference type="Pfam" id="PF01210">
    <property type="entry name" value="NAD_Gly3P_dh_N"/>
    <property type="match status" value="1"/>
</dbReference>
<feature type="binding site" evidence="13">
    <location>
        <position position="282"/>
    </location>
    <ligand>
        <name>NADPH</name>
        <dbReference type="ChEBI" id="CHEBI:57783"/>
    </ligand>
</feature>
<evidence type="ECO:0000256" key="5">
    <source>
        <dbReference type="ARBA" id="ARBA00023027"/>
    </source>
</evidence>
<feature type="binding site" evidence="13">
    <location>
        <position position="281"/>
    </location>
    <ligand>
        <name>sn-glycerol 3-phosphate</name>
        <dbReference type="ChEBI" id="CHEBI:57597"/>
    </ligand>
</feature>
<feature type="domain" description="Glycerol-3-phosphate dehydrogenase NAD-dependent C-terminal" evidence="20">
    <location>
        <begin position="207"/>
        <end position="346"/>
    </location>
</feature>
<feature type="binding site" evidence="13">
    <location>
        <position position="308"/>
    </location>
    <ligand>
        <name>NADPH</name>
        <dbReference type="ChEBI" id="CHEBI:57783"/>
    </ligand>
</feature>
<dbReference type="InterPro" id="IPR006109">
    <property type="entry name" value="G3P_DH_NAD-dep_C"/>
</dbReference>
<dbReference type="Gene3D" id="1.10.1040.10">
    <property type="entry name" value="N-(1-d-carboxylethyl)-l-norvaline Dehydrogenase, domain 2"/>
    <property type="match status" value="1"/>
</dbReference>
<feature type="domain" description="Glycerol-3-phosphate dehydrogenase NAD-dependent N-terminal" evidence="19">
    <location>
        <begin position="28"/>
        <end position="187"/>
    </location>
</feature>
<dbReference type="FunFam" id="3.40.50.720:FF:000019">
    <property type="entry name" value="Glycerol-3-phosphate dehydrogenase [NAD(P)+]"/>
    <property type="match status" value="1"/>
</dbReference>
<dbReference type="GO" id="GO:0046167">
    <property type="term" value="P:glycerol-3-phosphate biosynthetic process"/>
    <property type="evidence" value="ECO:0007669"/>
    <property type="project" value="UniProtKB-UniRule"/>
</dbReference>
<dbReference type="Gene3D" id="3.40.50.720">
    <property type="entry name" value="NAD(P)-binding Rossmann-like Domain"/>
    <property type="match status" value="1"/>
</dbReference>
<protein>
    <recommendedName>
        <fullName evidence="11 13">Glycerol-3-phosphate dehydrogenase [NAD(P)+]</fullName>
        <ecNumber evidence="10 13">1.1.1.94</ecNumber>
    </recommendedName>
    <alternativeName>
        <fullName evidence="13">NAD(P)(+)-dependent glycerol-3-phosphate dehydrogenase</fullName>
    </alternativeName>
    <alternativeName>
        <fullName evidence="12 13">NAD(P)H-dependent dihydroxyacetone-phosphate reductase</fullName>
    </alternativeName>
</protein>
<feature type="binding site" evidence="15">
    <location>
        <begin position="282"/>
        <end position="283"/>
    </location>
    <ligand>
        <name>substrate</name>
    </ligand>
</feature>
<evidence type="ECO:0000256" key="11">
    <source>
        <dbReference type="ARBA" id="ARBA00069372"/>
    </source>
</evidence>
<evidence type="ECO:0000259" key="19">
    <source>
        <dbReference type="Pfam" id="PF01210"/>
    </source>
</evidence>
<dbReference type="HAMAP" id="MF_00394">
    <property type="entry name" value="NAD_Glyc3P_dehydrog"/>
    <property type="match status" value="1"/>
</dbReference>
<dbReference type="GO" id="GO:0006650">
    <property type="term" value="P:glycerophospholipid metabolic process"/>
    <property type="evidence" value="ECO:0007669"/>
    <property type="project" value="UniProtKB-UniRule"/>
</dbReference>
<dbReference type="PANTHER" id="PTHR11728:SF1">
    <property type="entry name" value="GLYCEROL-3-PHOSPHATE DEHYDROGENASE [NAD(+)] 2, CHLOROPLASTIC"/>
    <property type="match status" value="1"/>
</dbReference>
<dbReference type="SUPFAM" id="SSF51735">
    <property type="entry name" value="NAD(P)-binding Rossmann-fold domains"/>
    <property type="match status" value="1"/>
</dbReference>
<dbReference type="PIRSF" id="PIRSF000114">
    <property type="entry name" value="Glycerol-3-P_dh"/>
    <property type="match status" value="1"/>
</dbReference>
<dbReference type="SUPFAM" id="SSF48179">
    <property type="entry name" value="6-phosphogluconate dehydrogenase C-terminal domain-like"/>
    <property type="match status" value="1"/>
</dbReference>
<feature type="binding site" evidence="13">
    <location>
        <position position="283"/>
    </location>
    <ligand>
        <name>sn-glycerol 3-phosphate</name>
        <dbReference type="ChEBI" id="CHEBI:57597"/>
    </ligand>
</feature>
<dbReference type="PRINTS" id="PR00077">
    <property type="entry name" value="GPDHDRGNASE"/>
</dbReference>
<dbReference type="Proteomes" id="UP000540568">
    <property type="component" value="Unassembled WGS sequence"/>
</dbReference>
<evidence type="ECO:0000256" key="18">
    <source>
        <dbReference type="SAM" id="MobiDB-lite"/>
    </source>
</evidence>
<feature type="binding site" evidence="16">
    <location>
        <begin position="32"/>
        <end position="37"/>
    </location>
    <ligand>
        <name>NAD(+)</name>
        <dbReference type="ChEBI" id="CHEBI:57540"/>
    </ligand>
</feature>
<keyword evidence="7 13" id="KW-0594">Phospholipid biosynthesis</keyword>
<feature type="binding site" evidence="13">
    <location>
        <position position="163"/>
    </location>
    <ligand>
        <name>sn-glycerol 3-phosphate</name>
        <dbReference type="ChEBI" id="CHEBI:57597"/>
    </ligand>
</feature>
<evidence type="ECO:0000256" key="8">
    <source>
        <dbReference type="ARBA" id="ARBA00023264"/>
    </source>
</evidence>
<keyword evidence="4 13" id="KW-0560">Oxidoreductase</keyword>
<dbReference type="NCBIfam" id="NF000940">
    <property type="entry name" value="PRK00094.1-2"/>
    <property type="match status" value="1"/>
</dbReference>
<evidence type="ECO:0000256" key="16">
    <source>
        <dbReference type="PIRSR" id="PIRSR000114-3"/>
    </source>
</evidence>
<comment type="function">
    <text evidence="13">Catalyzes the reduction of the glycolytic intermediate dihydroxyacetone phosphate (DHAP) to sn-glycerol 3-phosphate (G3P), the key precursor for phospholipid synthesis.</text>
</comment>
<comment type="similarity">
    <text evidence="1 13 17">Belongs to the NAD-dependent glycerol-3-phosphate dehydrogenase family.</text>
</comment>
<evidence type="ECO:0000256" key="2">
    <source>
        <dbReference type="ARBA" id="ARBA00022516"/>
    </source>
</evidence>
<evidence type="ECO:0000256" key="17">
    <source>
        <dbReference type="RuleBase" id="RU000437"/>
    </source>
</evidence>
<feature type="binding site" evidence="13">
    <location>
        <position position="133"/>
    </location>
    <ligand>
        <name>sn-glycerol 3-phosphate</name>
        <dbReference type="ChEBI" id="CHEBI:57597"/>
    </ligand>
</feature>
<dbReference type="AlphaFoldDB" id="A0A7W3JBH2"/>
<feature type="binding site" evidence="13">
    <location>
        <position position="218"/>
    </location>
    <ligand>
        <name>sn-glycerol 3-phosphate</name>
        <dbReference type="ChEBI" id="CHEBI:57597"/>
    </ligand>
</feature>
<dbReference type="InterPro" id="IPR036291">
    <property type="entry name" value="NAD(P)-bd_dom_sf"/>
</dbReference>
<keyword evidence="13" id="KW-0547">Nucleotide-binding</keyword>
<feature type="binding site" evidence="13">
    <location>
        <position position="56"/>
    </location>
    <ligand>
        <name>NADPH</name>
        <dbReference type="ChEBI" id="CHEBI:57783"/>
    </ligand>
</feature>
<dbReference type="GO" id="GO:0047952">
    <property type="term" value="F:glycerol-3-phosphate dehydrogenase [NAD(P)+] activity"/>
    <property type="evidence" value="ECO:0007669"/>
    <property type="project" value="UniProtKB-UniRule"/>
</dbReference>
<dbReference type="InterPro" id="IPR011128">
    <property type="entry name" value="G3P_DH_NAD-dep_N"/>
</dbReference>
<name>A0A7W3JBH2_9MICO</name>
<evidence type="ECO:0000256" key="7">
    <source>
        <dbReference type="ARBA" id="ARBA00023209"/>
    </source>
</evidence>
<dbReference type="Pfam" id="PF07479">
    <property type="entry name" value="NAD_Gly3P_dh_C"/>
    <property type="match status" value="1"/>
</dbReference>
<comment type="caution">
    <text evidence="13">Lacks conserved residue(s) required for the propagation of feature annotation.</text>
</comment>
<dbReference type="FunFam" id="1.10.1040.10:FF:000001">
    <property type="entry name" value="Glycerol-3-phosphate dehydrogenase [NAD(P)+]"/>
    <property type="match status" value="1"/>
</dbReference>
<feature type="binding site" evidence="13">
    <location>
        <position position="271"/>
    </location>
    <ligand>
        <name>sn-glycerol 3-phosphate</name>
        <dbReference type="ChEBI" id="CHEBI:57597"/>
    </ligand>
</feature>
<evidence type="ECO:0000256" key="9">
    <source>
        <dbReference type="ARBA" id="ARBA00052716"/>
    </source>
</evidence>
<feature type="binding site" evidence="13">
    <location>
        <position position="167"/>
    </location>
    <ligand>
        <name>NADPH</name>
        <dbReference type="ChEBI" id="CHEBI:57783"/>
    </ligand>
</feature>
<gene>
    <name evidence="13" type="primary">gpsA</name>
    <name evidence="21" type="ORF">FHX71_003685</name>
</gene>
<evidence type="ECO:0000256" key="6">
    <source>
        <dbReference type="ARBA" id="ARBA00023098"/>
    </source>
</evidence>
<evidence type="ECO:0000256" key="12">
    <source>
        <dbReference type="ARBA" id="ARBA00080511"/>
    </source>
</evidence>
<feature type="binding site" evidence="16">
    <location>
        <position position="282"/>
    </location>
    <ligand>
        <name>NAD(+)</name>
        <dbReference type="ChEBI" id="CHEBI:57540"/>
    </ligand>
</feature>
<keyword evidence="2 13" id="KW-0444">Lipid biosynthesis</keyword>
<keyword evidence="5 13" id="KW-0520">NAD</keyword>
<comment type="subcellular location">
    <subcellularLocation>
        <location evidence="13">Cytoplasm</location>
    </subcellularLocation>
</comment>
<dbReference type="GO" id="GO:0008654">
    <property type="term" value="P:phospholipid biosynthetic process"/>
    <property type="evidence" value="ECO:0007669"/>
    <property type="project" value="UniProtKB-KW"/>
</dbReference>
<comment type="catalytic activity">
    <reaction evidence="13">
        <text>sn-glycerol 3-phosphate + NAD(+) = dihydroxyacetone phosphate + NADH + H(+)</text>
        <dbReference type="Rhea" id="RHEA:11092"/>
        <dbReference type="ChEBI" id="CHEBI:15378"/>
        <dbReference type="ChEBI" id="CHEBI:57540"/>
        <dbReference type="ChEBI" id="CHEBI:57597"/>
        <dbReference type="ChEBI" id="CHEBI:57642"/>
        <dbReference type="ChEBI" id="CHEBI:57945"/>
        <dbReference type="EC" id="1.1.1.94"/>
    </reaction>
</comment>
<dbReference type="UniPathway" id="UPA00940"/>
<dbReference type="EMBL" id="JACGWV010000002">
    <property type="protein sequence ID" value="MBA8809709.1"/>
    <property type="molecule type" value="Genomic_DNA"/>
</dbReference>
<dbReference type="GO" id="GO:0005829">
    <property type="term" value="C:cytosol"/>
    <property type="evidence" value="ECO:0007669"/>
    <property type="project" value="TreeGrafter"/>
</dbReference>
<dbReference type="EC" id="1.1.1.94" evidence="10 13"/>
<dbReference type="PANTHER" id="PTHR11728">
    <property type="entry name" value="GLYCEROL-3-PHOSPHATE DEHYDROGENASE"/>
    <property type="match status" value="1"/>
</dbReference>
<feature type="binding site" evidence="16">
    <location>
        <position position="167"/>
    </location>
    <ligand>
        <name>NAD(+)</name>
        <dbReference type="ChEBI" id="CHEBI:57540"/>
    </ligand>
</feature>
<accession>A0A7W3JBH2</accession>
<keyword evidence="13" id="KW-0963">Cytoplasm</keyword>
<dbReference type="InterPro" id="IPR013328">
    <property type="entry name" value="6PGD_dom2"/>
</dbReference>
<dbReference type="InterPro" id="IPR008927">
    <property type="entry name" value="6-PGluconate_DH-like_C_sf"/>
</dbReference>
<dbReference type="GO" id="GO:0005975">
    <property type="term" value="P:carbohydrate metabolic process"/>
    <property type="evidence" value="ECO:0007669"/>
    <property type="project" value="InterPro"/>
</dbReference>
<evidence type="ECO:0000313" key="21">
    <source>
        <dbReference type="EMBL" id="MBA8809709.1"/>
    </source>
</evidence>
<evidence type="ECO:0000256" key="10">
    <source>
        <dbReference type="ARBA" id="ARBA00066687"/>
    </source>
</evidence>
<keyword evidence="8 13" id="KW-1208">Phospholipid metabolism</keyword>
<evidence type="ECO:0000256" key="13">
    <source>
        <dbReference type="HAMAP-Rule" id="MF_00394"/>
    </source>
</evidence>
<comment type="caution">
    <text evidence="21">The sequence shown here is derived from an EMBL/GenBank/DDBJ whole genome shotgun (WGS) entry which is preliminary data.</text>
</comment>
<keyword evidence="22" id="KW-1185">Reference proteome</keyword>
<feature type="binding site" evidence="13">
    <location>
        <position position="282"/>
    </location>
    <ligand>
        <name>sn-glycerol 3-phosphate</name>
        <dbReference type="ChEBI" id="CHEBI:57597"/>
    </ligand>
</feature>
<feature type="binding site" evidence="13">
    <location>
        <position position="73"/>
    </location>
    <ligand>
        <name>NADPH</name>
        <dbReference type="ChEBI" id="CHEBI:57783"/>
    </ligand>
</feature>
<evidence type="ECO:0000256" key="14">
    <source>
        <dbReference type="PIRSR" id="PIRSR000114-1"/>
    </source>
</evidence>
<evidence type="ECO:0000256" key="4">
    <source>
        <dbReference type="ARBA" id="ARBA00023002"/>
    </source>
</evidence>
<dbReference type="InterPro" id="IPR006168">
    <property type="entry name" value="G3P_DH_NAD-dep"/>
</dbReference>
<feature type="region of interest" description="Disordered" evidence="18">
    <location>
        <begin position="1"/>
        <end position="23"/>
    </location>
</feature>
<dbReference type="NCBIfam" id="NF000942">
    <property type="entry name" value="PRK00094.1-4"/>
    <property type="match status" value="1"/>
</dbReference>
<organism evidence="21 22">
    <name type="scientific">Promicromonospora sukumoe</name>
    <dbReference type="NCBI Taxonomy" id="88382"/>
    <lineage>
        <taxon>Bacteria</taxon>
        <taxon>Bacillati</taxon>
        <taxon>Actinomycetota</taxon>
        <taxon>Actinomycetes</taxon>
        <taxon>Micrococcales</taxon>
        <taxon>Promicromonosporaceae</taxon>
        <taxon>Promicromonospora</taxon>
    </lineage>
</organism>
<feature type="binding site" evidence="13">
    <location>
        <position position="35"/>
    </location>
    <ligand>
        <name>NADPH</name>
        <dbReference type="ChEBI" id="CHEBI:57783"/>
    </ligand>
</feature>
<comment type="pathway">
    <text evidence="13">Membrane lipid metabolism; glycerophospholipid metabolism.</text>
</comment>
<feature type="binding site" evidence="15">
    <location>
        <position position="133"/>
    </location>
    <ligand>
        <name>substrate</name>
    </ligand>
</feature>
<dbReference type="GO" id="GO:0051287">
    <property type="term" value="F:NAD binding"/>
    <property type="evidence" value="ECO:0007669"/>
    <property type="project" value="InterPro"/>
</dbReference>
<reference evidence="21 22" key="1">
    <citation type="submission" date="2020-07" db="EMBL/GenBank/DDBJ databases">
        <title>Sequencing the genomes of 1000 actinobacteria strains.</title>
        <authorList>
            <person name="Klenk H.-P."/>
        </authorList>
    </citation>
    <scope>NUCLEOTIDE SEQUENCE [LARGE SCALE GENOMIC DNA]</scope>
    <source>
        <strain evidence="21 22">DSM 44121</strain>
    </source>
</reference>
<keyword evidence="3 13" id="KW-0521">NADP</keyword>
<dbReference type="PROSITE" id="PS00957">
    <property type="entry name" value="NAD_G3PDH"/>
    <property type="match status" value="1"/>
</dbReference>
<evidence type="ECO:0000256" key="1">
    <source>
        <dbReference type="ARBA" id="ARBA00011009"/>
    </source>
</evidence>
<dbReference type="GO" id="GO:0046168">
    <property type="term" value="P:glycerol-3-phosphate catabolic process"/>
    <property type="evidence" value="ECO:0007669"/>
    <property type="project" value="InterPro"/>
</dbReference>
<proteinExistence type="inferred from homology"/>
<feature type="binding site" evidence="13">
    <location>
        <position position="133"/>
    </location>
    <ligand>
        <name>NADPH</name>
        <dbReference type="ChEBI" id="CHEBI:57783"/>
    </ligand>
</feature>